<dbReference type="EMBL" id="ML996237">
    <property type="protein sequence ID" value="KAF2729705.1"/>
    <property type="molecule type" value="Genomic_DNA"/>
</dbReference>
<dbReference type="Proteomes" id="UP000799444">
    <property type="component" value="Unassembled WGS sequence"/>
</dbReference>
<keyword evidence="3" id="KW-1185">Reference proteome</keyword>
<keyword evidence="1" id="KW-0732">Signal</keyword>
<feature type="chain" id="PRO_5040221265" evidence="1">
    <location>
        <begin position="19"/>
        <end position="127"/>
    </location>
</feature>
<feature type="signal peptide" evidence="1">
    <location>
        <begin position="1"/>
        <end position="18"/>
    </location>
</feature>
<gene>
    <name evidence="2" type="ORF">EJ04DRAFT_446677</name>
</gene>
<sequence>MHSFTILATLLSLAGIHAAPAPEPLTKRVSDVSINIYDGASCGTSQGAVSVASIPADGGCYGISAILTQNTDAGLITTQLPAGCTVTFYTNPTCSSVNQHAGTKTGECFQFGAGQFINSARTVGNCS</sequence>
<reference evidence="2" key="1">
    <citation type="journal article" date="2020" name="Stud. Mycol.">
        <title>101 Dothideomycetes genomes: a test case for predicting lifestyles and emergence of pathogens.</title>
        <authorList>
            <person name="Haridas S."/>
            <person name="Albert R."/>
            <person name="Binder M."/>
            <person name="Bloem J."/>
            <person name="Labutti K."/>
            <person name="Salamov A."/>
            <person name="Andreopoulos B."/>
            <person name="Baker S."/>
            <person name="Barry K."/>
            <person name="Bills G."/>
            <person name="Bluhm B."/>
            <person name="Cannon C."/>
            <person name="Castanera R."/>
            <person name="Culley D."/>
            <person name="Daum C."/>
            <person name="Ezra D."/>
            <person name="Gonzalez J."/>
            <person name="Henrissat B."/>
            <person name="Kuo A."/>
            <person name="Liang C."/>
            <person name="Lipzen A."/>
            <person name="Lutzoni F."/>
            <person name="Magnuson J."/>
            <person name="Mondo S."/>
            <person name="Nolan M."/>
            <person name="Ohm R."/>
            <person name="Pangilinan J."/>
            <person name="Park H.-J."/>
            <person name="Ramirez L."/>
            <person name="Alfaro M."/>
            <person name="Sun H."/>
            <person name="Tritt A."/>
            <person name="Yoshinaga Y."/>
            <person name="Zwiers L.-H."/>
            <person name="Turgeon B."/>
            <person name="Goodwin S."/>
            <person name="Spatafora J."/>
            <person name="Crous P."/>
            <person name="Grigoriev I."/>
        </authorList>
    </citation>
    <scope>NUCLEOTIDE SEQUENCE</scope>
    <source>
        <strain evidence="2">CBS 125425</strain>
    </source>
</reference>
<organism evidence="2 3">
    <name type="scientific">Polyplosphaeria fusca</name>
    <dbReference type="NCBI Taxonomy" id="682080"/>
    <lineage>
        <taxon>Eukaryota</taxon>
        <taxon>Fungi</taxon>
        <taxon>Dikarya</taxon>
        <taxon>Ascomycota</taxon>
        <taxon>Pezizomycotina</taxon>
        <taxon>Dothideomycetes</taxon>
        <taxon>Pleosporomycetidae</taxon>
        <taxon>Pleosporales</taxon>
        <taxon>Tetraplosphaeriaceae</taxon>
        <taxon>Polyplosphaeria</taxon>
    </lineage>
</organism>
<proteinExistence type="predicted"/>
<accession>A0A9P4UYZ7</accession>
<comment type="caution">
    <text evidence="2">The sequence shown here is derived from an EMBL/GenBank/DDBJ whole genome shotgun (WGS) entry which is preliminary data.</text>
</comment>
<dbReference type="OrthoDB" id="3745536at2759"/>
<evidence type="ECO:0000313" key="2">
    <source>
        <dbReference type="EMBL" id="KAF2729705.1"/>
    </source>
</evidence>
<evidence type="ECO:0000256" key="1">
    <source>
        <dbReference type="SAM" id="SignalP"/>
    </source>
</evidence>
<evidence type="ECO:0000313" key="3">
    <source>
        <dbReference type="Proteomes" id="UP000799444"/>
    </source>
</evidence>
<protein>
    <submittedName>
        <fullName evidence="2">Uncharacterized protein</fullName>
    </submittedName>
</protein>
<name>A0A9P4UYZ7_9PLEO</name>
<dbReference type="AlphaFoldDB" id="A0A9P4UYZ7"/>